<keyword evidence="1" id="KW-0732">Signal</keyword>
<evidence type="ECO:0000313" key="3">
    <source>
        <dbReference type="Proteomes" id="UP000637061"/>
    </source>
</evidence>
<accession>A0A8I1JIQ9</accession>
<proteinExistence type="predicted"/>
<dbReference type="RefSeq" id="WP_198746429.1">
    <property type="nucleotide sequence ID" value="NZ_JAEHTE010000002.1"/>
</dbReference>
<comment type="caution">
    <text evidence="2">The sequence shown here is derived from an EMBL/GenBank/DDBJ whole genome shotgun (WGS) entry which is preliminary data.</text>
</comment>
<reference evidence="2" key="1">
    <citation type="submission" date="2020-12" db="EMBL/GenBank/DDBJ databases">
        <title>Enhanced detection system for hospital associated transmission using whole genome sequencing surveillance.</title>
        <authorList>
            <person name="Harrison L.H."/>
            <person name="Van Tyne D."/>
            <person name="Marsh J.W."/>
            <person name="Griffith M.P."/>
            <person name="Snyder D.J."/>
            <person name="Cooper V.S."/>
            <person name="Mustapha M."/>
        </authorList>
    </citation>
    <scope>NUCLEOTIDE SEQUENCE</scope>
    <source>
        <strain evidence="2">PSB00042</strain>
    </source>
</reference>
<dbReference type="AlphaFoldDB" id="A0A8I1JIQ9"/>
<dbReference type="EMBL" id="JAEHTE010000002">
    <property type="protein sequence ID" value="MBI6882804.1"/>
    <property type="molecule type" value="Genomic_DNA"/>
</dbReference>
<evidence type="ECO:0000256" key="1">
    <source>
        <dbReference type="SAM" id="SignalP"/>
    </source>
</evidence>
<evidence type="ECO:0000313" key="2">
    <source>
        <dbReference type="EMBL" id="MBI6882804.1"/>
    </source>
</evidence>
<organism evidence="2 3">
    <name type="scientific">Pseudomonas putida</name>
    <name type="common">Arthrobacter siderocapsulatus</name>
    <dbReference type="NCBI Taxonomy" id="303"/>
    <lineage>
        <taxon>Bacteria</taxon>
        <taxon>Pseudomonadati</taxon>
        <taxon>Pseudomonadota</taxon>
        <taxon>Gammaproteobacteria</taxon>
        <taxon>Pseudomonadales</taxon>
        <taxon>Pseudomonadaceae</taxon>
        <taxon>Pseudomonas</taxon>
    </lineage>
</organism>
<gene>
    <name evidence="2" type="ORF">JEU22_02670</name>
</gene>
<name>A0A8I1JIQ9_PSEPU</name>
<sequence length="120" mass="13138">MRKRQFPIIAATVIAAALLNSAAAMADGDFDKDGFYVVEPVTTDPIRVCPVGFVPYSQDRMCGKPFSGRDKQPLTMAEYVQARCPGASFDGYTVAFDWASDESNVIIRFKVPESGCPFTE</sequence>
<dbReference type="Proteomes" id="UP000637061">
    <property type="component" value="Unassembled WGS sequence"/>
</dbReference>
<feature type="chain" id="PRO_5034673751" evidence="1">
    <location>
        <begin position="27"/>
        <end position="120"/>
    </location>
</feature>
<protein>
    <submittedName>
        <fullName evidence="2">Uncharacterized protein</fullName>
    </submittedName>
</protein>
<feature type="signal peptide" evidence="1">
    <location>
        <begin position="1"/>
        <end position="26"/>
    </location>
</feature>